<dbReference type="Proteomes" id="UP000829685">
    <property type="component" value="Unassembled WGS sequence"/>
</dbReference>
<feature type="compositionally biased region" description="Low complexity" evidence="1">
    <location>
        <begin position="349"/>
        <end position="416"/>
    </location>
</feature>
<feature type="region of interest" description="Disordered" evidence="1">
    <location>
        <begin position="620"/>
        <end position="646"/>
    </location>
</feature>
<evidence type="ECO:0000256" key="1">
    <source>
        <dbReference type="SAM" id="MobiDB-lite"/>
    </source>
</evidence>
<dbReference type="EMBL" id="JAFIMR010000008">
    <property type="protein sequence ID" value="KAI1875217.1"/>
    <property type="molecule type" value="Genomic_DNA"/>
</dbReference>
<accession>A0A9Q0ASR5</accession>
<evidence type="ECO:0000313" key="3">
    <source>
        <dbReference type="Proteomes" id="UP000829685"/>
    </source>
</evidence>
<evidence type="ECO:0008006" key="4">
    <source>
        <dbReference type="Google" id="ProtNLM"/>
    </source>
</evidence>
<feature type="compositionally biased region" description="Low complexity" evidence="1">
    <location>
        <begin position="435"/>
        <end position="444"/>
    </location>
</feature>
<sequence>MAPSLAKSVGIVAAAYATSTSALKSYHQAESKLGTGDINDVDPTGGYVQYQNSVKAQELGLVSIENDQVYIGPETKQTYNPFGYGRKSVRLESVQTYNHGLFIADFAHLPKPTCGAWPSFWMFGEPWPTKGEIDIMENWNDLDFNRFTAHVASPDQIGTCTVRSADMLASTAIDSVNCYDHAPGQWDFQGCSASDHGAPFGSAEGGVYALEWTSSALNVWSWPHLLAPLDIALGKPLPSTWGLPRFSIQNCDIEKAFSDMRFVLNIDFCAVAGQDAQWGASCKASTGYDTCTKYVAENGDHFSSSYFKLSSIKIFNQQEEDVTSSTSSSVASSTSSSLATSSSTISTTTEVTSTTSSTTTSTLISSSTTSDISSSATVSSTKGPETVSSATVDTSSSSVSESVSSSYSASSTDSASIPSITESATISSSGSAQPTVSSTASSSISDDDDNCTDDESSTSYEVSSTYGVSTTISASSILSSSGYPVYPTGPSVTYPGTASATGSSSQGASESTTSPVEYTTSTVYTTRVHTVTSCAPTVTNCPANGEVVVTEVIPLYTTVCPVGSTQPTTVPEAPANGYSTSTQYITSIYTITACAATVTNCPVGSVTTDIKTAFTSYPVAGSPSAKGSGSGSPASDESTTTTTSTLRLPTTVYVKASSSSVASSPSAPASSSESVVYVTQTATVVPVITGSGSKYNATLSTSASPKGTGTSSVPGKGAGGGSVVVSGAIKSSGAVSMILLGLGGAALLTL</sequence>
<feature type="region of interest" description="Disordered" evidence="1">
    <location>
        <begin position="699"/>
        <end position="718"/>
    </location>
</feature>
<feature type="region of interest" description="Disordered" evidence="1">
    <location>
        <begin position="497"/>
        <end position="516"/>
    </location>
</feature>
<dbReference type="GO" id="GO:0009251">
    <property type="term" value="P:glucan catabolic process"/>
    <property type="evidence" value="ECO:0007669"/>
    <property type="project" value="TreeGrafter"/>
</dbReference>
<feature type="compositionally biased region" description="Polar residues" evidence="1">
    <location>
        <begin position="417"/>
        <end position="434"/>
    </location>
</feature>
<dbReference type="PANTHER" id="PTHR10963:SF24">
    <property type="entry name" value="GLYCOSIDASE C21B10.07-RELATED"/>
    <property type="match status" value="1"/>
</dbReference>
<dbReference type="AlphaFoldDB" id="A0A9Q0ASR5"/>
<comment type="caution">
    <text evidence="2">The sequence shown here is derived from an EMBL/GenBank/DDBJ whole genome shotgun (WGS) entry which is preliminary data.</text>
</comment>
<organism evidence="2 3">
    <name type="scientific">Neoarthrinium moseri</name>
    <dbReference type="NCBI Taxonomy" id="1658444"/>
    <lineage>
        <taxon>Eukaryota</taxon>
        <taxon>Fungi</taxon>
        <taxon>Dikarya</taxon>
        <taxon>Ascomycota</taxon>
        <taxon>Pezizomycotina</taxon>
        <taxon>Sordariomycetes</taxon>
        <taxon>Xylariomycetidae</taxon>
        <taxon>Amphisphaeriales</taxon>
        <taxon>Apiosporaceae</taxon>
        <taxon>Neoarthrinium</taxon>
    </lineage>
</organism>
<keyword evidence="3" id="KW-1185">Reference proteome</keyword>
<evidence type="ECO:0000313" key="2">
    <source>
        <dbReference type="EMBL" id="KAI1875217.1"/>
    </source>
</evidence>
<feature type="compositionally biased region" description="Polar residues" evidence="1">
    <location>
        <begin position="699"/>
        <end position="710"/>
    </location>
</feature>
<dbReference type="Gene3D" id="2.60.120.200">
    <property type="match status" value="1"/>
</dbReference>
<name>A0A9Q0ASR5_9PEZI</name>
<feature type="region of interest" description="Disordered" evidence="1">
    <location>
        <begin position="349"/>
        <end position="465"/>
    </location>
</feature>
<proteinExistence type="predicted"/>
<dbReference type="InterPro" id="IPR050546">
    <property type="entry name" value="Glycosyl_Hydrlase_16"/>
</dbReference>
<gene>
    <name evidence="2" type="ORF">JX265_004275</name>
</gene>
<protein>
    <recommendedName>
        <fullName evidence="4">GH16 domain-containing protein</fullName>
    </recommendedName>
</protein>
<feature type="compositionally biased region" description="Acidic residues" evidence="1">
    <location>
        <begin position="445"/>
        <end position="456"/>
    </location>
</feature>
<dbReference type="SUPFAM" id="SSF49899">
    <property type="entry name" value="Concanavalin A-like lectins/glucanases"/>
    <property type="match status" value="1"/>
</dbReference>
<dbReference type="InterPro" id="IPR013320">
    <property type="entry name" value="ConA-like_dom_sf"/>
</dbReference>
<dbReference type="PANTHER" id="PTHR10963">
    <property type="entry name" value="GLYCOSYL HYDROLASE-RELATED"/>
    <property type="match status" value="1"/>
</dbReference>
<dbReference type="Pfam" id="PF26113">
    <property type="entry name" value="GH16_XgeA"/>
    <property type="match status" value="1"/>
</dbReference>
<reference evidence="2" key="1">
    <citation type="submission" date="2021-03" db="EMBL/GenBank/DDBJ databases">
        <title>Revisited historic fungal species revealed as producer of novel bioactive compounds through whole genome sequencing and comparative genomics.</title>
        <authorList>
            <person name="Vignolle G.A."/>
            <person name="Hochenegger N."/>
            <person name="Mach R.L."/>
            <person name="Mach-Aigner A.R."/>
            <person name="Javad Rahimi M."/>
            <person name="Salim K.A."/>
            <person name="Chan C.M."/>
            <person name="Lim L.B.L."/>
            <person name="Cai F."/>
            <person name="Druzhinina I.S."/>
            <person name="U'Ren J.M."/>
            <person name="Derntl C."/>
        </authorList>
    </citation>
    <scope>NUCLEOTIDE SEQUENCE</scope>
    <source>
        <strain evidence="2">TUCIM 5799</strain>
    </source>
</reference>